<dbReference type="PANTHER" id="PTHR43434">
    <property type="entry name" value="PHOSPHOGLYCOLATE PHOSPHATASE"/>
    <property type="match status" value="1"/>
</dbReference>
<dbReference type="InterPro" id="IPR023198">
    <property type="entry name" value="PGP-like_dom2"/>
</dbReference>
<reference evidence="1 2" key="1">
    <citation type="journal article" date="2021" name="Int. J. Syst. Evol. Microbiol.">
        <title>Streptococcus vicugnae sp. nov., isolated from faeces of alpacas (Vicugna pacos) and cattle (Bos taurus), Streptococcus zalophi sp. nov., and Streptococcus pacificus sp. nov., isolated from respiratory tract of California sea lions (Zalophus californianus).</title>
        <authorList>
            <person name="Volokhov D.V."/>
            <person name="Zagorodnyaya T.A."/>
            <person name="Shen Z."/>
            <person name="Blom J."/>
            <person name="Furtak V.A."/>
            <person name="Eisenberg T."/>
            <person name="Fan P."/>
            <person name="Jeong K.C."/>
            <person name="Gao Y."/>
            <person name="Zhang S."/>
            <person name="Amselle M."/>
        </authorList>
    </citation>
    <scope>NUCLEOTIDE SEQUENCE [LARGE SCALE GENOMIC DNA]</scope>
    <source>
        <strain evidence="1 2">CSL7591</strain>
    </source>
</reference>
<protein>
    <submittedName>
        <fullName evidence="1">HAD family hydrolase</fullName>
    </submittedName>
</protein>
<dbReference type="Gene3D" id="1.10.150.240">
    <property type="entry name" value="Putative phosphatase, domain 2"/>
    <property type="match status" value="1"/>
</dbReference>
<dbReference type="SFLD" id="SFLDS00003">
    <property type="entry name" value="Haloacid_Dehalogenase"/>
    <property type="match status" value="1"/>
</dbReference>
<dbReference type="Gene3D" id="3.40.50.1000">
    <property type="entry name" value="HAD superfamily/HAD-like"/>
    <property type="match status" value="1"/>
</dbReference>
<dbReference type="RefSeq" id="WP_199575856.1">
    <property type="nucleotide sequence ID" value="NZ_JAENBO010000004.1"/>
</dbReference>
<dbReference type="InterPro" id="IPR041492">
    <property type="entry name" value="HAD_2"/>
</dbReference>
<organism evidence="1 2">
    <name type="scientific">Streptococcus pacificus</name>
    <dbReference type="NCBI Taxonomy" id="2740577"/>
    <lineage>
        <taxon>Bacteria</taxon>
        <taxon>Bacillati</taxon>
        <taxon>Bacillota</taxon>
        <taxon>Bacilli</taxon>
        <taxon>Lactobacillales</taxon>
        <taxon>Streptococcaceae</taxon>
        <taxon>Streptococcus</taxon>
    </lineage>
</organism>
<dbReference type="Proteomes" id="UP000653045">
    <property type="component" value="Unassembled WGS sequence"/>
</dbReference>
<dbReference type="InterPro" id="IPR023214">
    <property type="entry name" value="HAD_sf"/>
</dbReference>
<keyword evidence="2" id="KW-1185">Reference proteome</keyword>
<evidence type="ECO:0000313" key="1">
    <source>
        <dbReference type="EMBL" id="MBJ8326218.1"/>
    </source>
</evidence>
<dbReference type="SUPFAM" id="SSF56784">
    <property type="entry name" value="HAD-like"/>
    <property type="match status" value="1"/>
</dbReference>
<keyword evidence="1" id="KW-0378">Hydrolase</keyword>
<dbReference type="PANTHER" id="PTHR43434:SF1">
    <property type="entry name" value="PHOSPHOGLYCOLATE PHOSPHATASE"/>
    <property type="match status" value="1"/>
</dbReference>
<gene>
    <name evidence="1" type="ORF">JHK62_05985</name>
</gene>
<dbReference type="Pfam" id="PF13419">
    <property type="entry name" value="HAD_2"/>
    <property type="match status" value="1"/>
</dbReference>
<name>A0ABS0ZK05_9STRE</name>
<accession>A0ABS0ZK05</accession>
<dbReference type="InterPro" id="IPR050155">
    <property type="entry name" value="HAD-like_hydrolase_sf"/>
</dbReference>
<dbReference type="EMBL" id="JAENBO010000004">
    <property type="protein sequence ID" value="MBJ8326218.1"/>
    <property type="molecule type" value="Genomic_DNA"/>
</dbReference>
<comment type="caution">
    <text evidence="1">The sequence shown here is derived from an EMBL/GenBank/DDBJ whole genome shotgun (WGS) entry which is preliminary data.</text>
</comment>
<sequence length="217" mass="25413">MANVIFLDLDGVVFDSYHIWDQVVETLLAQNGLRLTPIIRQRLWQSTMTQAEQYLLSLLGKEWTLEDLRREKDRLLVRAYEKVTLFENVTPTLETLVKEGYRLIAVTSNERHLALKGLESNSLLPYFKAVYSIFDFNFHDKTSDFLQRVVREAGVVEDHLVMVEDSWKNLQQAKNLGITTIYFENPVYPLEDQKAFIDFRFSQFSDLPKLMSVIFTH</sequence>
<dbReference type="GO" id="GO:0016787">
    <property type="term" value="F:hydrolase activity"/>
    <property type="evidence" value="ECO:0007669"/>
    <property type="project" value="UniProtKB-KW"/>
</dbReference>
<dbReference type="InterPro" id="IPR036412">
    <property type="entry name" value="HAD-like_sf"/>
</dbReference>
<proteinExistence type="predicted"/>
<dbReference type="SFLD" id="SFLDG01129">
    <property type="entry name" value="C1.5:_HAD__Beta-PGM__Phosphata"/>
    <property type="match status" value="1"/>
</dbReference>
<evidence type="ECO:0000313" key="2">
    <source>
        <dbReference type="Proteomes" id="UP000653045"/>
    </source>
</evidence>